<dbReference type="OrthoDB" id="2297285at2"/>
<proteinExistence type="predicted"/>
<name>A0A5A9GFT4_AZOLI</name>
<sequence>MFQLRTYTLASAEAADRYLSVHWPRHLDSLPTFGITVHGVWRSVDPEAPARVFALVSFAPGADIAAVNAAYMQSDAFRADMDGFDLGAIRGVEVQLLAAVPGLPPL</sequence>
<accession>A0A5A9GFT4</accession>
<dbReference type="AlphaFoldDB" id="A0A5A9GFT4"/>
<dbReference type="EMBL" id="VTTN01000012">
    <property type="protein sequence ID" value="KAA0593187.1"/>
    <property type="molecule type" value="Genomic_DNA"/>
</dbReference>
<dbReference type="InterPro" id="IPR012577">
    <property type="entry name" value="NIPSNAP"/>
</dbReference>
<dbReference type="RefSeq" id="WP_149233784.1">
    <property type="nucleotide sequence ID" value="NZ_JALJXJ010000013.1"/>
</dbReference>
<comment type="caution">
    <text evidence="2">The sequence shown here is derived from an EMBL/GenBank/DDBJ whole genome shotgun (WGS) entry which is preliminary data.</text>
</comment>
<reference evidence="2 3" key="1">
    <citation type="submission" date="2019-08" db="EMBL/GenBank/DDBJ databases">
        <authorList>
            <person name="Grouzdev D."/>
            <person name="Tikhonova E."/>
            <person name="Kravchenko I."/>
        </authorList>
    </citation>
    <scope>NUCLEOTIDE SEQUENCE [LARGE SCALE GENOMIC DNA]</scope>
    <source>
        <strain evidence="2 3">59b</strain>
    </source>
</reference>
<feature type="domain" description="NIPSNAP" evidence="1">
    <location>
        <begin position="3"/>
        <end position="101"/>
    </location>
</feature>
<keyword evidence="3" id="KW-1185">Reference proteome</keyword>
<evidence type="ECO:0000313" key="2">
    <source>
        <dbReference type="EMBL" id="KAA0593187.1"/>
    </source>
</evidence>
<evidence type="ECO:0000313" key="3">
    <source>
        <dbReference type="Proteomes" id="UP000324927"/>
    </source>
</evidence>
<protein>
    <submittedName>
        <fullName evidence="2">NIPSNAP domain-containing protein</fullName>
    </submittedName>
</protein>
<dbReference type="Proteomes" id="UP000324927">
    <property type="component" value="Unassembled WGS sequence"/>
</dbReference>
<evidence type="ECO:0000259" key="1">
    <source>
        <dbReference type="Pfam" id="PF07978"/>
    </source>
</evidence>
<organism evidence="2 3">
    <name type="scientific">Azospirillum lipoferum</name>
    <dbReference type="NCBI Taxonomy" id="193"/>
    <lineage>
        <taxon>Bacteria</taxon>
        <taxon>Pseudomonadati</taxon>
        <taxon>Pseudomonadota</taxon>
        <taxon>Alphaproteobacteria</taxon>
        <taxon>Rhodospirillales</taxon>
        <taxon>Azospirillaceae</taxon>
        <taxon>Azospirillum</taxon>
    </lineage>
</organism>
<dbReference type="Pfam" id="PF07978">
    <property type="entry name" value="NIPSNAP"/>
    <property type="match status" value="1"/>
</dbReference>
<dbReference type="InterPro" id="IPR011008">
    <property type="entry name" value="Dimeric_a/b-barrel"/>
</dbReference>
<dbReference type="SUPFAM" id="SSF54909">
    <property type="entry name" value="Dimeric alpha+beta barrel"/>
    <property type="match status" value="1"/>
</dbReference>
<gene>
    <name evidence="2" type="ORF">FZ942_24940</name>
</gene>